<dbReference type="InterPro" id="IPR050832">
    <property type="entry name" value="Bact_Acetyltransf"/>
</dbReference>
<evidence type="ECO:0000256" key="1">
    <source>
        <dbReference type="ARBA" id="ARBA00022679"/>
    </source>
</evidence>
<dbReference type="AlphaFoldDB" id="S5Y556"/>
<dbReference type="Pfam" id="PF00583">
    <property type="entry name" value="Acetyltransf_1"/>
    <property type="match status" value="1"/>
</dbReference>
<protein>
    <submittedName>
        <fullName evidence="4">GCN5-related N-acetyltransferase</fullName>
    </submittedName>
</protein>
<sequence>MTDILLSVPSDSPEARPVFAGLVEEYGKRYNKDGGPPRSVESEIAAYPPALFHPPLGDFLILQRDGETIAGGAFMSHDDETVEIKRIWTHPGLRRQGLSRRIMAALEDRAAELGYTRAYLTTGHRQPEAQKLYLSHGYHAFFGLSDDLSLYGSLPFEKRIGRAAGQVPERARRIPSASPEDAAEVVTAIKAAQAELIFARLARHQERRSA</sequence>
<dbReference type="eggNOG" id="COG0456">
    <property type="taxonomic scope" value="Bacteria"/>
</dbReference>
<dbReference type="PANTHER" id="PTHR43877:SF2">
    <property type="entry name" value="AMINOALKYLPHOSPHONATE N-ACETYLTRANSFERASE-RELATED"/>
    <property type="match status" value="1"/>
</dbReference>
<dbReference type="InterPro" id="IPR000182">
    <property type="entry name" value="GNAT_dom"/>
</dbReference>
<reference evidence="4 5" key="1">
    <citation type="journal article" date="2014" name="BMC Genomics">
        <title>Architecture and functions of a multipartite genome of the methylotrophic bacterium Paracoccus aminophilus JCM 7686, containing primary and secondary chromids.</title>
        <authorList>
            <person name="Dziewit L."/>
            <person name="Czarnecki J."/>
            <person name="Wibberg D."/>
            <person name="Radlinska M."/>
            <person name="Mrozek P."/>
            <person name="Szymczak M."/>
            <person name="Schluter A."/>
            <person name="Puhler A."/>
            <person name="Bartosik D."/>
        </authorList>
    </citation>
    <scope>NUCLEOTIDE SEQUENCE [LARGE SCALE GENOMIC DNA]</scope>
    <source>
        <strain evidence="4">JCM 7686</strain>
        <plasmid evidence="5">Plasmid pAMI4</plasmid>
    </source>
</reference>
<dbReference type="GO" id="GO:0016747">
    <property type="term" value="F:acyltransferase activity, transferring groups other than amino-acyl groups"/>
    <property type="evidence" value="ECO:0007669"/>
    <property type="project" value="InterPro"/>
</dbReference>
<dbReference type="CDD" id="cd04301">
    <property type="entry name" value="NAT_SF"/>
    <property type="match status" value="1"/>
</dbReference>
<gene>
    <name evidence="4" type="ORF">JCM7686_pAMI4p174</name>
</gene>
<accession>S5Y556</accession>
<evidence type="ECO:0000313" key="4">
    <source>
        <dbReference type="EMBL" id="AGT10865.1"/>
    </source>
</evidence>
<name>S5Y556_PARAH</name>
<dbReference type="EMBL" id="CP006652">
    <property type="protein sequence ID" value="AGT10865.1"/>
    <property type="molecule type" value="Genomic_DNA"/>
</dbReference>
<dbReference type="Gene3D" id="3.40.630.30">
    <property type="match status" value="1"/>
</dbReference>
<evidence type="ECO:0000259" key="3">
    <source>
        <dbReference type="PROSITE" id="PS51186"/>
    </source>
</evidence>
<dbReference type="KEGG" id="pami:JCM7686_pAMI4p174"/>
<dbReference type="HOGENOM" id="CLU_013985_11_1_5"/>
<dbReference type="PROSITE" id="PS51186">
    <property type="entry name" value="GNAT"/>
    <property type="match status" value="1"/>
</dbReference>
<keyword evidence="4" id="KW-0614">Plasmid</keyword>
<dbReference type="PANTHER" id="PTHR43877">
    <property type="entry name" value="AMINOALKYLPHOSPHONATE N-ACETYLTRANSFERASE-RELATED-RELATED"/>
    <property type="match status" value="1"/>
</dbReference>
<dbReference type="Proteomes" id="UP000015480">
    <property type="component" value="Plasmid pAMI4"/>
</dbReference>
<dbReference type="PATRIC" id="fig|1367847.3.peg.3807"/>
<dbReference type="RefSeq" id="WP_020952350.1">
    <property type="nucleotide sequence ID" value="NC_022049.1"/>
</dbReference>
<feature type="domain" description="N-acetyltransferase" evidence="3">
    <location>
        <begin position="13"/>
        <end position="157"/>
    </location>
</feature>
<evidence type="ECO:0000313" key="5">
    <source>
        <dbReference type="Proteomes" id="UP000015480"/>
    </source>
</evidence>
<dbReference type="OrthoDB" id="9803233at2"/>
<keyword evidence="5" id="KW-1185">Reference proteome</keyword>
<proteinExistence type="predicted"/>
<keyword evidence="2" id="KW-0012">Acyltransferase</keyword>
<organism evidence="4 5">
    <name type="scientific">Paracoccus aminophilus JCM 7686</name>
    <dbReference type="NCBI Taxonomy" id="1367847"/>
    <lineage>
        <taxon>Bacteria</taxon>
        <taxon>Pseudomonadati</taxon>
        <taxon>Pseudomonadota</taxon>
        <taxon>Alphaproteobacteria</taxon>
        <taxon>Rhodobacterales</taxon>
        <taxon>Paracoccaceae</taxon>
        <taxon>Paracoccus</taxon>
    </lineage>
</organism>
<keyword evidence="1 4" id="KW-0808">Transferase</keyword>
<geneLocation type="plasmid" evidence="4 5">
    <name>pAMI4</name>
</geneLocation>
<evidence type="ECO:0000256" key="2">
    <source>
        <dbReference type="ARBA" id="ARBA00023315"/>
    </source>
</evidence>
<dbReference type="SUPFAM" id="SSF55729">
    <property type="entry name" value="Acyl-CoA N-acyltransferases (Nat)"/>
    <property type="match status" value="1"/>
</dbReference>
<dbReference type="InterPro" id="IPR016181">
    <property type="entry name" value="Acyl_CoA_acyltransferase"/>
</dbReference>